<comment type="caution">
    <text evidence="3">The sequence shown here is derived from an EMBL/GenBank/DDBJ whole genome shotgun (WGS) entry which is preliminary data.</text>
</comment>
<keyword evidence="4" id="KW-1185">Reference proteome</keyword>
<dbReference type="RefSeq" id="WP_250833325.1">
    <property type="nucleotide sequence ID" value="NZ_JTHE03000058.1"/>
</dbReference>
<dbReference type="PANTHER" id="PTHR40547:SF1">
    <property type="entry name" value="SLL0298 PROTEIN"/>
    <property type="match status" value="1"/>
</dbReference>
<dbReference type="PANTHER" id="PTHR40547">
    <property type="entry name" value="SLL0298 PROTEIN"/>
    <property type="match status" value="1"/>
</dbReference>
<protein>
    <submittedName>
        <fullName evidence="3">DUF2062 domain-containing protein</fullName>
    </submittedName>
</protein>
<evidence type="ECO:0000313" key="3">
    <source>
        <dbReference type="EMBL" id="MCM1983187.1"/>
    </source>
</evidence>
<feature type="transmembrane region" description="Helical" evidence="1">
    <location>
        <begin position="200"/>
        <end position="224"/>
    </location>
</feature>
<evidence type="ECO:0000256" key="1">
    <source>
        <dbReference type="SAM" id="Phobius"/>
    </source>
</evidence>
<proteinExistence type="predicted"/>
<dbReference type="Pfam" id="PF09835">
    <property type="entry name" value="DUF2062"/>
    <property type="match status" value="1"/>
</dbReference>
<keyword evidence="1" id="KW-0472">Membrane</keyword>
<keyword evidence="1" id="KW-0812">Transmembrane</keyword>
<feature type="transmembrane region" description="Helical" evidence="1">
    <location>
        <begin position="110"/>
        <end position="141"/>
    </location>
</feature>
<name>A0ABD4T4N3_9CYAN</name>
<dbReference type="EMBL" id="JTHE03000058">
    <property type="protein sequence ID" value="MCM1983187.1"/>
    <property type="molecule type" value="Genomic_DNA"/>
</dbReference>
<keyword evidence="1" id="KW-1133">Transmembrane helix</keyword>
<gene>
    <name evidence="3" type="ORF">QQ91_0010170</name>
</gene>
<evidence type="ECO:0000259" key="2">
    <source>
        <dbReference type="Pfam" id="PF09835"/>
    </source>
</evidence>
<dbReference type="AlphaFoldDB" id="A0ABD4T4N3"/>
<dbReference type="Proteomes" id="UP000031561">
    <property type="component" value="Unassembled WGS sequence"/>
</dbReference>
<dbReference type="InterPro" id="IPR018639">
    <property type="entry name" value="DUF2062"/>
</dbReference>
<reference evidence="3 4" key="1">
    <citation type="journal article" date="2015" name="Genome Announc.">
        <title>Draft Genome Sequence of Filamentous Marine Cyanobacterium Lyngbya confervoides Strain BDU141951.</title>
        <authorList>
            <person name="Chandrababunaidu M.M."/>
            <person name="Sen D."/>
            <person name="Tripathy S."/>
        </authorList>
    </citation>
    <scope>NUCLEOTIDE SEQUENCE [LARGE SCALE GENOMIC DNA]</scope>
    <source>
        <strain evidence="3 4">BDU141951</strain>
    </source>
</reference>
<accession>A0ABD4T4N3</accession>
<organism evidence="3 4">
    <name type="scientific">Lyngbya confervoides BDU141951</name>
    <dbReference type="NCBI Taxonomy" id="1574623"/>
    <lineage>
        <taxon>Bacteria</taxon>
        <taxon>Bacillati</taxon>
        <taxon>Cyanobacteriota</taxon>
        <taxon>Cyanophyceae</taxon>
        <taxon>Oscillatoriophycideae</taxon>
        <taxon>Oscillatoriales</taxon>
        <taxon>Microcoleaceae</taxon>
        <taxon>Lyngbya</taxon>
    </lineage>
</organism>
<feature type="domain" description="DUF2062" evidence="2">
    <location>
        <begin position="92"/>
        <end position="232"/>
    </location>
</feature>
<evidence type="ECO:0000313" key="4">
    <source>
        <dbReference type="Proteomes" id="UP000031561"/>
    </source>
</evidence>
<sequence length="240" mass="27036">MTLFIMEKHFSPILATSSSLAYPVRFTLPWTWGHRADVKGGWPRPSHRLLCDSLYLGALVPMPRSVLQRCFRSSSALRTPASTQALLHRGRRRFRYWYLRFLRLRGGADAVARGLAAGAFAGMFPIFGFQMIVGVCLAIAIKGNRVAAMAATWISNPLTYVPLFALNYHVGQQILGIEHQPLPQQDITQWMSIGSDVASALLMGSLVMGSLISLLAYGLGYHLSHRFRRRQRQRKKRFHP</sequence>